<proteinExistence type="predicted"/>
<keyword evidence="1" id="KW-0028">Amino-acid biosynthesis</keyword>
<evidence type="ECO:0000256" key="1">
    <source>
        <dbReference type="ARBA" id="ARBA00022605"/>
    </source>
</evidence>
<evidence type="ECO:0000313" key="7">
    <source>
        <dbReference type="EMBL" id="ANV79513.1"/>
    </source>
</evidence>
<dbReference type="Pfam" id="PF26558">
    <property type="entry name" value="DHQS_2nd"/>
    <property type="match status" value="1"/>
</dbReference>
<accession>A0A1B1TB78</accession>
<dbReference type="GO" id="GO:0008652">
    <property type="term" value="P:amino acid biosynthetic process"/>
    <property type="evidence" value="ECO:0007669"/>
    <property type="project" value="UniProtKB-KW"/>
</dbReference>
<reference evidence="7" key="1">
    <citation type="submission" date="2014-11" db="EMBL/GenBank/DDBJ databases">
        <authorList>
            <person name="Zhu J."/>
            <person name="Qi W."/>
            <person name="Song R."/>
        </authorList>
    </citation>
    <scope>NUCLEOTIDE SEQUENCE</scope>
</reference>
<feature type="domain" description="3-dehydroquinate synthase N-terminal" evidence="5">
    <location>
        <begin position="25"/>
        <end position="109"/>
    </location>
</feature>
<dbReference type="InterPro" id="IPR030960">
    <property type="entry name" value="DHQS/DOIS_N"/>
</dbReference>
<dbReference type="GO" id="GO:0009073">
    <property type="term" value="P:aromatic amino acid family biosynthetic process"/>
    <property type="evidence" value="ECO:0007669"/>
    <property type="project" value="UniProtKB-KW"/>
</dbReference>
<evidence type="ECO:0000256" key="3">
    <source>
        <dbReference type="ARBA" id="ARBA00023027"/>
    </source>
</evidence>
<dbReference type="GO" id="GO:0003856">
    <property type="term" value="F:3-dehydroquinate synthase activity"/>
    <property type="evidence" value="ECO:0007669"/>
    <property type="project" value="InterPro"/>
</dbReference>
<feature type="domain" description="3-dehydroquinate synthase C-terminal" evidence="6">
    <location>
        <begin position="140"/>
        <end position="313"/>
    </location>
</feature>
<evidence type="ECO:0000259" key="6">
    <source>
        <dbReference type="Pfam" id="PF26558"/>
    </source>
</evidence>
<dbReference type="GO" id="GO:0016491">
    <property type="term" value="F:oxidoreductase activity"/>
    <property type="evidence" value="ECO:0007669"/>
    <property type="project" value="InterPro"/>
</dbReference>
<dbReference type="PANTHER" id="PTHR33563">
    <property type="match status" value="1"/>
</dbReference>
<reference evidence="7" key="2">
    <citation type="journal article" date="2015" name="ISME J.">
        <title>A new class of marine Euryarchaeota group II from the Mediterranean deep chlorophyll maximum.</title>
        <authorList>
            <person name="Martin-Cuadrado A.B."/>
            <person name="Garcia-Heredia I."/>
            <person name="Molto A.G."/>
            <person name="Lopez-Ubeda R."/>
            <person name="Kimes N."/>
            <person name="Lopez-Garcia P."/>
            <person name="Moreira D."/>
            <person name="Rodriguez-Valera F."/>
        </authorList>
    </citation>
    <scope>NUCLEOTIDE SEQUENCE</scope>
</reference>
<name>A0A1B1TB78_9ARCH</name>
<dbReference type="AlphaFoldDB" id="A0A1B1TB78"/>
<dbReference type="EMBL" id="KP211837">
    <property type="protein sequence ID" value="ANV79513.1"/>
    <property type="molecule type" value="Genomic_DNA"/>
</dbReference>
<dbReference type="InterPro" id="IPR056179">
    <property type="entry name" value="DHQS_C"/>
</dbReference>
<evidence type="ECO:0000256" key="2">
    <source>
        <dbReference type="ARBA" id="ARBA00023002"/>
    </source>
</evidence>
<keyword evidence="2" id="KW-0560">Oxidoreductase</keyword>
<sequence>MELWLDCSNEYSEKISIYADRIWKGDLPDVAEIYLEDERSQDEACSMIGLSPWILVRCKNWKMIPLENLISKSLGTGTKIAVSTDEKIEIEGAAYALEHGVDALLLPIDEEIWSEALKIRESKSIDNHKKKEDASRLNVANITSIQSGGFGERVCIDLIERLEEGEGIMVGSTSNALCLVHGETLESEFVPSRPFRVNVGAIHSYILMKDNKTKYLSELISGEKVKIINYDGNERYASIGRVKIERRPFLKISYSNEQINGQIILQHAETVRLLDNLGRAVSVTNIKKGDKILVMQDSRMRHIGNAIEGEMREI</sequence>
<evidence type="ECO:0000259" key="5">
    <source>
        <dbReference type="Pfam" id="PF01959"/>
    </source>
</evidence>
<evidence type="ECO:0000256" key="4">
    <source>
        <dbReference type="ARBA" id="ARBA00023141"/>
    </source>
</evidence>
<dbReference type="InterPro" id="IPR002812">
    <property type="entry name" value="DHQS"/>
</dbReference>
<keyword evidence="3" id="KW-0520">NAD</keyword>
<protein>
    <submittedName>
        <fullName evidence="7">3-dehydroquinate synthase II</fullName>
    </submittedName>
</protein>
<dbReference type="PANTHER" id="PTHR33563:SF1">
    <property type="entry name" value="3-DEHYDROQUINATE SYNTHASE"/>
    <property type="match status" value="1"/>
</dbReference>
<dbReference type="Pfam" id="PF01959">
    <property type="entry name" value="DHQS"/>
    <property type="match status" value="1"/>
</dbReference>
<keyword evidence="4" id="KW-0057">Aromatic amino acid biosynthesis</keyword>
<organism evidence="7">
    <name type="scientific">uncultured Poseidoniia archaeon</name>
    <dbReference type="NCBI Taxonomy" id="1697135"/>
    <lineage>
        <taxon>Archaea</taxon>
        <taxon>Methanobacteriati</taxon>
        <taxon>Thermoplasmatota</taxon>
        <taxon>Candidatus Poseidoniia</taxon>
        <taxon>environmental samples</taxon>
    </lineage>
</organism>